<comment type="caution">
    <text evidence="5">The sequence shown here is derived from an EMBL/GenBank/DDBJ whole genome shotgun (WGS) entry which is preliminary data.</text>
</comment>
<evidence type="ECO:0000256" key="3">
    <source>
        <dbReference type="ARBA" id="ARBA00023014"/>
    </source>
</evidence>
<feature type="domain" description="4Fe-4S ferredoxin-type" evidence="4">
    <location>
        <begin position="35"/>
        <end position="65"/>
    </location>
</feature>
<dbReference type="EMBL" id="JAHLDV010000015">
    <property type="protein sequence ID" value="MBU3159860.1"/>
    <property type="molecule type" value="Genomic_DNA"/>
</dbReference>
<proteinExistence type="predicted"/>
<name>A0ABS6BSF8_9CLOT</name>
<dbReference type="PROSITE" id="PS00198">
    <property type="entry name" value="4FE4S_FER_1"/>
    <property type="match status" value="1"/>
</dbReference>
<feature type="domain" description="4Fe-4S ferredoxin-type" evidence="4">
    <location>
        <begin position="1"/>
        <end position="30"/>
    </location>
</feature>
<dbReference type="InterPro" id="IPR007525">
    <property type="entry name" value="FrhB_FdhB_C"/>
</dbReference>
<dbReference type="PANTHER" id="PTHR43193">
    <property type="match status" value="1"/>
</dbReference>
<dbReference type="Pfam" id="PF12838">
    <property type="entry name" value="Fer4_7"/>
    <property type="match status" value="1"/>
</dbReference>
<dbReference type="InterPro" id="IPR017900">
    <property type="entry name" value="4Fe4S_Fe_S_CS"/>
</dbReference>
<keyword evidence="2" id="KW-0408">Iron</keyword>
<dbReference type="PANTHER" id="PTHR43193:SF2">
    <property type="entry name" value="POLYFERREDOXIN PROTEIN FWDF"/>
    <property type="match status" value="1"/>
</dbReference>
<organism evidence="5 6">
    <name type="scientific">Clostridium frigoris</name>
    <dbReference type="NCBI Taxonomy" id="205327"/>
    <lineage>
        <taxon>Bacteria</taxon>
        <taxon>Bacillati</taxon>
        <taxon>Bacillota</taxon>
        <taxon>Clostridia</taxon>
        <taxon>Eubacteriales</taxon>
        <taxon>Clostridiaceae</taxon>
        <taxon>Clostridium</taxon>
    </lineage>
</organism>
<keyword evidence="3" id="KW-0411">Iron-sulfur</keyword>
<dbReference type="InterPro" id="IPR017896">
    <property type="entry name" value="4Fe4S_Fe-S-bd"/>
</dbReference>
<dbReference type="PROSITE" id="PS51379">
    <property type="entry name" value="4FE4S_FER_2"/>
    <property type="match status" value="2"/>
</dbReference>
<keyword evidence="1" id="KW-0479">Metal-binding</keyword>
<evidence type="ECO:0000256" key="1">
    <source>
        <dbReference type="ARBA" id="ARBA00022723"/>
    </source>
</evidence>
<sequence length="388" mass="43977">MIKINQKQNCSGCSSCVNACPKHCIEMVEDNEGFLYPQVDVSKCIDCGLCERACPIINKVSTEHTPTAYACINKNENIRLQSSSGGVFTIIAENVINNGGVVFGAAFDDKFNLVHIYTNTILGISKFRGSKYLQSKIGDTYNQTKEFLGKGTKVLFSGTPCQISGLLSYIGRPDNNLICMDIICHGVPSPKVFRMYRTKLEKQHCATTRRITFKCKDSSWKNYSISLLFSNNKEYKKVVMQDIFMKGFLQNLYLRPSCYDCKSKSLNRLSDITIGDFWGIENIVPELDDDKGTSLILVNSDKGKTMFNQLRDKMILKQVNCDEAIKYNSSAIESVPINSKRDKFFKNLDSRSDDISELISKYTKISFFKRVYRKMGAILSKEKRKLLK</sequence>
<evidence type="ECO:0000259" key="4">
    <source>
        <dbReference type="PROSITE" id="PS51379"/>
    </source>
</evidence>
<protein>
    <submittedName>
        <fullName evidence="5">Coenzyme F420 hydrogenase/dehydrogenase, beta subunit C-terminal domain</fullName>
    </submittedName>
</protein>
<evidence type="ECO:0000313" key="6">
    <source>
        <dbReference type="Proteomes" id="UP000776252"/>
    </source>
</evidence>
<gene>
    <name evidence="5" type="ORF">KPL37_08860</name>
</gene>
<reference evidence="5 6" key="1">
    <citation type="submission" date="2021-06" db="EMBL/GenBank/DDBJ databases">
        <title>Clostridia strains as spoilage organisms.</title>
        <authorList>
            <person name="Wambui J."/>
            <person name="Stephan R."/>
            <person name="Stevens M.J.A."/>
        </authorList>
    </citation>
    <scope>NUCLEOTIDE SEQUENCE [LARGE SCALE GENOMIC DNA]</scope>
    <source>
        <strain evidence="5 6">DSM 14204</strain>
    </source>
</reference>
<keyword evidence="6" id="KW-1185">Reference proteome</keyword>
<accession>A0ABS6BSF8</accession>
<dbReference type="InterPro" id="IPR052977">
    <property type="entry name" value="Polyferredoxin-like_ET"/>
</dbReference>
<dbReference type="Pfam" id="PF04432">
    <property type="entry name" value="FrhB_FdhB_C"/>
    <property type="match status" value="1"/>
</dbReference>
<dbReference type="RefSeq" id="WP_216148150.1">
    <property type="nucleotide sequence ID" value="NZ_JAHLDV010000015.1"/>
</dbReference>
<evidence type="ECO:0000313" key="5">
    <source>
        <dbReference type="EMBL" id="MBU3159860.1"/>
    </source>
</evidence>
<evidence type="ECO:0000256" key="2">
    <source>
        <dbReference type="ARBA" id="ARBA00023004"/>
    </source>
</evidence>
<dbReference type="Proteomes" id="UP000776252">
    <property type="component" value="Unassembled WGS sequence"/>
</dbReference>